<gene>
    <name evidence="1" type="ORF">HUW48_03855</name>
</gene>
<dbReference type="KEGG" id="add:HUW48_03855"/>
<dbReference type="EMBL" id="CP055153">
    <property type="protein sequence ID" value="QMU27217.1"/>
    <property type="molecule type" value="Genomic_DNA"/>
</dbReference>
<evidence type="ECO:0000313" key="1">
    <source>
        <dbReference type="EMBL" id="QMU27217.1"/>
    </source>
</evidence>
<dbReference type="Proteomes" id="UP000514509">
    <property type="component" value="Chromosome"/>
</dbReference>
<proteinExistence type="predicted"/>
<dbReference type="RefSeq" id="WP_182414417.1">
    <property type="nucleotide sequence ID" value="NZ_CP055153.1"/>
</dbReference>
<evidence type="ECO:0000313" key="2">
    <source>
        <dbReference type="Proteomes" id="UP000514509"/>
    </source>
</evidence>
<name>A0A7L7L338_9BACT</name>
<accession>A0A7L7L338</accession>
<keyword evidence="1" id="KW-0418">Kinase</keyword>
<protein>
    <submittedName>
        <fullName evidence="1">Histidine kinase</fullName>
    </submittedName>
</protein>
<organism evidence="1 2">
    <name type="scientific">Adhaeribacter radiodurans</name>
    <dbReference type="NCBI Taxonomy" id="2745197"/>
    <lineage>
        <taxon>Bacteria</taxon>
        <taxon>Pseudomonadati</taxon>
        <taxon>Bacteroidota</taxon>
        <taxon>Cytophagia</taxon>
        <taxon>Cytophagales</taxon>
        <taxon>Hymenobacteraceae</taxon>
        <taxon>Adhaeribacter</taxon>
    </lineage>
</organism>
<reference evidence="1 2" key="1">
    <citation type="submission" date="2020-08" db="EMBL/GenBank/DDBJ databases">
        <title>Adhaeribacter dokdonensis sp. nov., isolated from the rhizosphere of Elymus tsukushiensis, a plant native to the Dokdo Islands, Republic of Korea.</title>
        <authorList>
            <person name="Ghim S.Y."/>
        </authorList>
    </citation>
    <scope>NUCLEOTIDE SEQUENCE [LARGE SCALE GENOMIC DNA]</scope>
    <source>
        <strain evidence="1 2">KUDC8001</strain>
    </source>
</reference>
<keyword evidence="1" id="KW-0808">Transferase</keyword>
<dbReference type="AlphaFoldDB" id="A0A7L7L338"/>
<dbReference type="Gene3D" id="1.20.120.30">
    <property type="entry name" value="Aspartate receptor, ligand-binding domain"/>
    <property type="match status" value="1"/>
</dbReference>
<sequence length="118" mass="13653">MNAAQVDFQQLRIKHILYKSKVRSVLFGGSFDEAFFSPSGPVNTWFTSVGMIKYRQEVEMTELARVHQDLSSTASNLFQLYKFGKIDQAYDGLKLIEKKSEQFLLLLAQLEDRLKERV</sequence>
<dbReference type="GO" id="GO:0016301">
    <property type="term" value="F:kinase activity"/>
    <property type="evidence" value="ECO:0007669"/>
    <property type="project" value="UniProtKB-KW"/>
</dbReference>
<keyword evidence="2" id="KW-1185">Reference proteome</keyword>